<evidence type="ECO:0000313" key="1">
    <source>
        <dbReference type="EMBL" id="TKW35740.1"/>
    </source>
</evidence>
<gene>
    <name evidence="1" type="ORF">SEVIR_2G394750v2</name>
</gene>
<keyword evidence="2" id="KW-1185">Reference proteome</keyword>
<dbReference type="EMBL" id="CM016553">
    <property type="protein sequence ID" value="TKW35740.1"/>
    <property type="molecule type" value="Genomic_DNA"/>
</dbReference>
<organism evidence="1 2">
    <name type="scientific">Setaria viridis</name>
    <name type="common">Green bristlegrass</name>
    <name type="synonym">Setaria italica subsp. viridis</name>
    <dbReference type="NCBI Taxonomy" id="4556"/>
    <lineage>
        <taxon>Eukaryota</taxon>
        <taxon>Viridiplantae</taxon>
        <taxon>Streptophyta</taxon>
        <taxon>Embryophyta</taxon>
        <taxon>Tracheophyta</taxon>
        <taxon>Spermatophyta</taxon>
        <taxon>Magnoliopsida</taxon>
        <taxon>Liliopsida</taxon>
        <taxon>Poales</taxon>
        <taxon>Poaceae</taxon>
        <taxon>PACMAD clade</taxon>
        <taxon>Panicoideae</taxon>
        <taxon>Panicodae</taxon>
        <taxon>Paniceae</taxon>
        <taxon>Cenchrinae</taxon>
        <taxon>Setaria</taxon>
    </lineage>
</organism>
<accession>A0A4U6W064</accession>
<sequence length="33" mass="3663">MQRSVRSDTITATASTLHIHSLTTAITPRRRPS</sequence>
<dbReference type="AlphaFoldDB" id="A0A4U6W064"/>
<dbReference type="Proteomes" id="UP000298652">
    <property type="component" value="Chromosome 2"/>
</dbReference>
<evidence type="ECO:0000313" key="2">
    <source>
        <dbReference type="Proteomes" id="UP000298652"/>
    </source>
</evidence>
<name>A0A4U6W064_SETVI</name>
<protein>
    <submittedName>
        <fullName evidence="1">Uncharacterized protein</fullName>
    </submittedName>
</protein>
<dbReference type="Gramene" id="TKW35740">
    <property type="protein sequence ID" value="TKW35740"/>
    <property type="gene ID" value="SEVIR_2G394750v2"/>
</dbReference>
<proteinExistence type="predicted"/>
<reference evidence="1" key="1">
    <citation type="submission" date="2019-03" db="EMBL/GenBank/DDBJ databases">
        <title>WGS assembly of Setaria viridis.</title>
        <authorList>
            <person name="Huang P."/>
            <person name="Jenkins J."/>
            <person name="Grimwood J."/>
            <person name="Barry K."/>
            <person name="Healey A."/>
            <person name="Mamidi S."/>
            <person name="Sreedasyam A."/>
            <person name="Shu S."/>
            <person name="Feldman M."/>
            <person name="Wu J."/>
            <person name="Yu Y."/>
            <person name="Chen C."/>
            <person name="Johnson J."/>
            <person name="Rokhsar D."/>
            <person name="Baxter I."/>
            <person name="Schmutz J."/>
            <person name="Brutnell T."/>
            <person name="Kellogg E."/>
        </authorList>
    </citation>
    <scope>NUCLEOTIDE SEQUENCE [LARGE SCALE GENOMIC DNA]</scope>
</reference>